<evidence type="ECO:0000256" key="2">
    <source>
        <dbReference type="ARBA" id="ARBA00023015"/>
    </source>
</evidence>
<dbReference type="InterPro" id="IPR036388">
    <property type="entry name" value="WH-like_DNA-bd_sf"/>
</dbReference>
<comment type="similarity">
    <text evidence="1">Belongs to the LysR transcriptional regulatory family.</text>
</comment>
<sequence>MKLDDLNLFRLIVENGSYTQASKKTGIPVATLTRRIQALEEDIQIKLLHRDARKLALTEAGQSFYDTCSPLLEQLLEATESLSECCHGTSGTLRLAAPSNIAMKMLQPMLSAFLNAYPDIKLDLSLFSDTTPSHLDDRHAFFKIGPQRDSTMIARRLHTVRDILVASPEYIASHAPITDATDLSKHALLKGWPLMRWRLSNESGEQLCLSDQGRFEASELRVVRAAAKDGLGIALIPDVLVQKDIQSGELQQILPDWTTEPRDIFLMYHDKTHLPAKLRVFIDFSMRYFHSPNKEEGC</sequence>
<dbReference type="GO" id="GO:0043565">
    <property type="term" value="F:sequence-specific DNA binding"/>
    <property type="evidence" value="ECO:0007669"/>
    <property type="project" value="TreeGrafter"/>
</dbReference>
<name>A0A377HKV9_GRIHO</name>
<feature type="domain" description="HTH lysR-type" evidence="5">
    <location>
        <begin position="1"/>
        <end position="58"/>
    </location>
</feature>
<evidence type="ECO:0000259" key="5">
    <source>
        <dbReference type="PROSITE" id="PS50931"/>
    </source>
</evidence>
<keyword evidence="2" id="KW-0805">Transcription regulation</keyword>
<dbReference type="InterPro" id="IPR036390">
    <property type="entry name" value="WH_DNA-bd_sf"/>
</dbReference>
<dbReference type="STRING" id="673.AL542_05090"/>
<organism evidence="6 7">
    <name type="scientific">Grimontia hollisae</name>
    <name type="common">Vibrio hollisae</name>
    <dbReference type="NCBI Taxonomy" id="673"/>
    <lineage>
        <taxon>Bacteria</taxon>
        <taxon>Pseudomonadati</taxon>
        <taxon>Pseudomonadota</taxon>
        <taxon>Gammaproteobacteria</taxon>
        <taxon>Vibrionales</taxon>
        <taxon>Vibrionaceae</taxon>
        <taxon>Grimontia</taxon>
    </lineage>
</organism>
<protein>
    <submittedName>
        <fullName evidence="6">D-malate degradation protein R</fullName>
    </submittedName>
</protein>
<dbReference type="Proteomes" id="UP000254512">
    <property type="component" value="Unassembled WGS sequence"/>
</dbReference>
<dbReference type="AlphaFoldDB" id="A0A377HKV9"/>
<dbReference type="SUPFAM" id="SSF53850">
    <property type="entry name" value="Periplasmic binding protein-like II"/>
    <property type="match status" value="1"/>
</dbReference>
<gene>
    <name evidence="6" type="primary">dmlR_4</name>
    <name evidence="6" type="ORF">NCTC11645_01245</name>
</gene>
<dbReference type="InterPro" id="IPR000847">
    <property type="entry name" value="LysR_HTH_N"/>
</dbReference>
<dbReference type="PANTHER" id="PTHR30537:SF5">
    <property type="entry name" value="HTH-TYPE TRANSCRIPTIONAL ACTIVATOR TTDR-RELATED"/>
    <property type="match status" value="1"/>
</dbReference>
<dbReference type="GO" id="GO:0006351">
    <property type="term" value="P:DNA-templated transcription"/>
    <property type="evidence" value="ECO:0007669"/>
    <property type="project" value="TreeGrafter"/>
</dbReference>
<keyword evidence="3" id="KW-0238">DNA-binding</keyword>
<dbReference type="SUPFAM" id="SSF46785">
    <property type="entry name" value="Winged helix' DNA-binding domain"/>
    <property type="match status" value="1"/>
</dbReference>
<dbReference type="InterPro" id="IPR058163">
    <property type="entry name" value="LysR-type_TF_proteobact-type"/>
</dbReference>
<evidence type="ECO:0000313" key="7">
    <source>
        <dbReference type="Proteomes" id="UP000254512"/>
    </source>
</evidence>
<proteinExistence type="inferred from homology"/>
<dbReference type="CDD" id="cd08422">
    <property type="entry name" value="PBP2_CrgA_like"/>
    <property type="match status" value="1"/>
</dbReference>
<dbReference type="InterPro" id="IPR005119">
    <property type="entry name" value="LysR_subst-bd"/>
</dbReference>
<dbReference type="Gene3D" id="1.10.10.10">
    <property type="entry name" value="Winged helix-like DNA-binding domain superfamily/Winged helix DNA-binding domain"/>
    <property type="match status" value="1"/>
</dbReference>
<evidence type="ECO:0000256" key="4">
    <source>
        <dbReference type="ARBA" id="ARBA00023163"/>
    </source>
</evidence>
<dbReference type="Gene3D" id="3.40.190.290">
    <property type="match status" value="1"/>
</dbReference>
<evidence type="ECO:0000256" key="1">
    <source>
        <dbReference type="ARBA" id="ARBA00009437"/>
    </source>
</evidence>
<dbReference type="PANTHER" id="PTHR30537">
    <property type="entry name" value="HTH-TYPE TRANSCRIPTIONAL REGULATOR"/>
    <property type="match status" value="1"/>
</dbReference>
<keyword evidence="4" id="KW-0804">Transcription</keyword>
<dbReference type="PROSITE" id="PS50931">
    <property type="entry name" value="HTH_LYSR"/>
    <property type="match status" value="1"/>
</dbReference>
<evidence type="ECO:0000313" key="6">
    <source>
        <dbReference type="EMBL" id="STO56870.1"/>
    </source>
</evidence>
<dbReference type="Pfam" id="PF00126">
    <property type="entry name" value="HTH_1"/>
    <property type="match status" value="1"/>
</dbReference>
<evidence type="ECO:0000256" key="3">
    <source>
        <dbReference type="ARBA" id="ARBA00023125"/>
    </source>
</evidence>
<dbReference type="GO" id="GO:0003700">
    <property type="term" value="F:DNA-binding transcription factor activity"/>
    <property type="evidence" value="ECO:0007669"/>
    <property type="project" value="InterPro"/>
</dbReference>
<accession>A0A377HKV9</accession>
<dbReference type="Pfam" id="PF03466">
    <property type="entry name" value="LysR_substrate"/>
    <property type="match status" value="1"/>
</dbReference>
<dbReference type="GeneID" id="58895270"/>
<dbReference type="KEGG" id="gho:AL542_05090"/>
<dbReference type="RefSeq" id="WP_005506548.1">
    <property type="nucleotide sequence ID" value="NZ_CABMOB010000001.1"/>
</dbReference>
<reference evidence="6 7" key="1">
    <citation type="submission" date="2018-06" db="EMBL/GenBank/DDBJ databases">
        <authorList>
            <consortium name="Pathogen Informatics"/>
            <person name="Doyle S."/>
        </authorList>
    </citation>
    <scope>NUCLEOTIDE SEQUENCE [LARGE SCALE GENOMIC DNA]</scope>
    <source>
        <strain evidence="6 7">NCTC11645</strain>
    </source>
</reference>
<dbReference type="FunFam" id="1.10.10.10:FF:000001">
    <property type="entry name" value="LysR family transcriptional regulator"/>
    <property type="match status" value="1"/>
</dbReference>
<dbReference type="EMBL" id="UGHD01000002">
    <property type="protein sequence ID" value="STO56870.1"/>
    <property type="molecule type" value="Genomic_DNA"/>
</dbReference>